<protein>
    <recommendedName>
        <fullName evidence="1">Lipocalin-like domain-containing protein</fullName>
    </recommendedName>
</protein>
<gene>
    <name evidence="2" type="ORF">H8S64_12470</name>
</gene>
<dbReference type="Gene3D" id="2.40.128.280">
    <property type="match status" value="1"/>
</dbReference>
<evidence type="ECO:0000313" key="3">
    <source>
        <dbReference type="Proteomes" id="UP000646484"/>
    </source>
</evidence>
<dbReference type="Pfam" id="PF12702">
    <property type="entry name" value="Lipocalin_3"/>
    <property type="match status" value="1"/>
</dbReference>
<dbReference type="Proteomes" id="UP000646484">
    <property type="component" value="Unassembled WGS sequence"/>
</dbReference>
<dbReference type="InterPro" id="IPR024311">
    <property type="entry name" value="Lipocalin-like"/>
</dbReference>
<organism evidence="2 3">
    <name type="scientific">Butyricimonas hominis</name>
    <dbReference type="NCBI Taxonomy" id="2763032"/>
    <lineage>
        <taxon>Bacteria</taxon>
        <taxon>Pseudomonadati</taxon>
        <taxon>Bacteroidota</taxon>
        <taxon>Bacteroidia</taxon>
        <taxon>Bacteroidales</taxon>
        <taxon>Odoribacteraceae</taxon>
        <taxon>Butyricimonas</taxon>
    </lineage>
</organism>
<proteinExistence type="predicted"/>
<sequence length="134" mass="15225">MKNLIYIGLTLLFVACATDPQKEMEKKLLGEWCNPYTYQSTGELKGFRFKKGGICESINIPSLDLKTWEIQEGYLIIKGESIEDDGTREEYLTKEKITQLSSDSLSLLVSAGPPRIAFLYLNTKIIKERVTPQK</sequence>
<dbReference type="EMBL" id="JACOOH010000005">
    <property type="protein sequence ID" value="MBC5621914.1"/>
    <property type="molecule type" value="Genomic_DNA"/>
</dbReference>
<comment type="caution">
    <text evidence="2">The sequence shown here is derived from an EMBL/GenBank/DDBJ whole genome shotgun (WGS) entry which is preliminary data.</text>
</comment>
<dbReference type="PROSITE" id="PS51257">
    <property type="entry name" value="PROKAR_LIPOPROTEIN"/>
    <property type="match status" value="1"/>
</dbReference>
<accession>A0ABR7D1Y6</accession>
<dbReference type="RefSeq" id="WP_099293599.1">
    <property type="nucleotide sequence ID" value="NZ_JACOOH010000005.1"/>
</dbReference>
<name>A0ABR7D1Y6_9BACT</name>
<keyword evidence="3" id="KW-1185">Reference proteome</keyword>
<evidence type="ECO:0000259" key="1">
    <source>
        <dbReference type="Pfam" id="PF12702"/>
    </source>
</evidence>
<feature type="domain" description="Lipocalin-like" evidence="1">
    <location>
        <begin position="25"/>
        <end position="111"/>
    </location>
</feature>
<reference evidence="2 3" key="1">
    <citation type="submission" date="2020-08" db="EMBL/GenBank/DDBJ databases">
        <title>Genome public.</title>
        <authorList>
            <person name="Liu C."/>
            <person name="Sun Q."/>
        </authorList>
    </citation>
    <scope>NUCLEOTIDE SEQUENCE [LARGE SCALE GENOMIC DNA]</scope>
    <source>
        <strain evidence="2 3">NSJ-56</strain>
    </source>
</reference>
<evidence type="ECO:0000313" key="2">
    <source>
        <dbReference type="EMBL" id="MBC5621914.1"/>
    </source>
</evidence>